<dbReference type="InterPro" id="IPR050109">
    <property type="entry name" value="HTH-type_TetR-like_transc_reg"/>
</dbReference>
<keyword evidence="1" id="KW-0805">Transcription regulation</keyword>
<organism evidence="6 7">
    <name type="scientific">Kribbella voronezhensis</name>
    <dbReference type="NCBI Taxonomy" id="2512212"/>
    <lineage>
        <taxon>Bacteria</taxon>
        <taxon>Bacillati</taxon>
        <taxon>Actinomycetota</taxon>
        <taxon>Actinomycetes</taxon>
        <taxon>Propionibacteriales</taxon>
        <taxon>Kribbellaceae</taxon>
        <taxon>Kribbella</taxon>
    </lineage>
</organism>
<dbReference type="EMBL" id="SOCE01000001">
    <property type="protein sequence ID" value="TDU89212.1"/>
    <property type="molecule type" value="Genomic_DNA"/>
</dbReference>
<dbReference type="PROSITE" id="PS50977">
    <property type="entry name" value="HTH_TETR_2"/>
    <property type="match status" value="1"/>
</dbReference>
<gene>
    <name evidence="6" type="ORF">EV138_2772</name>
</gene>
<dbReference type="GO" id="GO:0000976">
    <property type="term" value="F:transcription cis-regulatory region binding"/>
    <property type="evidence" value="ECO:0007669"/>
    <property type="project" value="TreeGrafter"/>
</dbReference>
<dbReference type="InterPro" id="IPR004111">
    <property type="entry name" value="Repressor_TetR_C"/>
</dbReference>
<accession>A0A4R7TAZ6</accession>
<proteinExistence type="predicted"/>
<evidence type="ECO:0000259" key="5">
    <source>
        <dbReference type="PROSITE" id="PS50977"/>
    </source>
</evidence>
<keyword evidence="7" id="KW-1185">Reference proteome</keyword>
<feature type="DNA-binding region" description="H-T-H motif" evidence="4">
    <location>
        <begin position="34"/>
        <end position="53"/>
    </location>
</feature>
<evidence type="ECO:0000256" key="3">
    <source>
        <dbReference type="ARBA" id="ARBA00023163"/>
    </source>
</evidence>
<evidence type="ECO:0000256" key="4">
    <source>
        <dbReference type="PROSITE-ProRule" id="PRU00335"/>
    </source>
</evidence>
<evidence type="ECO:0000256" key="1">
    <source>
        <dbReference type="ARBA" id="ARBA00023015"/>
    </source>
</evidence>
<keyword evidence="2 4" id="KW-0238">DNA-binding</keyword>
<dbReference type="InterPro" id="IPR001647">
    <property type="entry name" value="HTH_TetR"/>
</dbReference>
<sequence length="227" mass="24507">MATISKETARRLDPEKLAASALALADTEGLEAVTIRRLAQQHEVTPMALYRHFSDKDDLLAAIGDRMLADIVLPEPTDERWDVQLRAILTAFVAALRPHPKVAQLALFRILVTEPGLALAERTMELLTEAGFSVDDAAEVGRQSLCSLITLVTAEPGSAEVTDPIGREDALRAKRAALAALPPRRYPLITAAADVLVCPTSTDAYYDLGIDLAVAGICGVLTDRQQR</sequence>
<name>A0A4R7TAZ6_9ACTN</name>
<reference evidence="6 7" key="1">
    <citation type="submission" date="2019-03" db="EMBL/GenBank/DDBJ databases">
        <title>Genomic Encyclopedia of Type Strains, Phase III (KMG-III): the genomes of soil and plant-associated and newly described type strains.</title>
        <authorList>
            <person name="Whitman W."/>
        </authorList>
    </citation>
    <scope>NUCLEOTIDE SEQUENCE [LARGE SCALE GENOMIC DNA]</scope>
    <source>
        <strain evidence="6 7">VKM Ac-2575</strain>
    </source>
</reference>
<dbReference type="PANTHER" id="PTHR30055:SF151">
    <property type="entry name" value="TRANSCRIPTIONAL REGULATORY PROTEIN"/>
    <property type="match status" value="1"/>
</dbReference>
<dbReference type="GO" id="GO:0003700">
    <property type="term" value="F:DNA-binding transcription factor activity"/>
    <property type="evidence" value="ECO:0007669"/>
    <property type="project" value="TreeGrafter"/>
</dbReference>
<keyword evidence="3" id="KW-0804">Transcription</keyword>
<comment type="caution">
    <text evidence="6">The sequence shown here is derived from an EMBL/GenBank/DDBJ whole genome shotgun (WGS) entry which is preliminary data.</text>
</comment>
<dbReference type="InterPro" id="IPR009057">
    <property type="entry name" value="Homeodomain-like_sf"/>
</dbReference>
<dbReference type="AlphaFoldDB" id="A0A4R7TAZ6"/>
<dbReference type="RefSeq" id="WP_133979240.1">
    <property type="nucleotide sequence ID" value="NZ_SOCE01000001.1"/>
</dbReference>
<dbReference type="GO" id="GO:0045892">
    <property type="term" value="P:negative regulation of DNA-templated transcription"/>
    <property type="evidence" value="ECO:0007669"/>
    <property type="project" value="InterPro"/>
</dbReference>
<dbReference type="Pfam" id="PF00440">
    <property type="entry name" value="TetR_N"/>
    <property type="match status" value="1"/>
</dbReference>
<dbReference type="Gene3D" id="1.10.357.10">
    <property type="entry name" value="Tetracycline Repressor, domain 2"/>
    <property type="match status" value="1"/>
</dbReference>
<dbReference type="PANTHER" id="PTHR30055">
    <property type="entry name" value="HTH-TYPE TRANSCRIPTIONAL REGULATOR RUTR"/>
    <property type="match status" value="1"/>
</dbReference>
<dbReference type="Pfam" id="PF02909">
    <property type="entry name" value="TetR_C_1"/>
    <property type="match status" value="1"/>
</dbReference>
<dbReference type="OrthoDB" id="329481at2"/>
<evidence type="ECO:0000313" key="7">
    <source>
        <dbReference type="Proteomes" id="UP000295151"/>
    </source>
</evidence>
<dbReference type="Proteomes" id="UP000295151">
    <property type="component" value="Unassembled WGS sequence"/>
</dbReference>
<dbReference type="SUPFAM" id="SSF48498">
    <property type="entry name" value="Tetracyclin repressor-like, C-terminal domain"/>
    <property type="match status" value="1"/>
</dbReference>
<evidence type="ECO:0000313" key="6">
    <source>
        <dbReference type="EMBL" id="TDU89212.1"/>
    </source>
</evidence>
<evidence type="ECO:0000256" key="2">
    <source>
        <dbReference type="ARBA" id="ARBA00023125"/>
    </source>
</evidence>
<dbReference type="InterPro" id="IPR036271">
    <property type="entry name" value="Tet_transcr_reg_TetR-rel_C_sf"/>
</dbReference>
<feature type="domain" description="HTH tetR-type" evidence="5">
    <location>
        <begin position="11"/>
        <end position="71"/>
    </location>
</feature>
<protein>
    <submittedName>
        <fullName evidence="6">TetR family transcriptional regulator</fullName>
    </submittedName>
</protein>
<dbReference type="SUPFAM" id="SSF46689">
    <property type="entry name" value="Homeodomain-like"/>
    <property type="match status" value="1"/>
</dbReference>